<dbReference type="Pfam" id="PF02706">
    <property type="entry name" value="Wzz"/>
    <property type="match status" value="1"/>
</dbReference>
<dbReference type="InterPro" id="IPR027417">
    <property type="entry name" value="P-loop_NTPase"/>
</dbReference>
<evidence type="ECO:0000256" key="10">
    <source>
        <dbReference type="SAM" id="Phobius"/>
    </source>
</evidence>
<evidence type="ECO:0000256" key="2">
    <source>
        <dbReference type="ARBA" id="ARBA00006683"/>
    </source>
</evidence>
<comment type="caution">
    <text evidence="12">The sequence shown here is derived from an EMBL/GenBank/DDBJ whole genome shotgun (WGS) entry which is preliminary data.</text>
</comment>
<evidence type="ECO:0000256" key="8">
    <source>
        <dbReference type="ARBA" id="ARBA00023136"/>
    </source>
</evidence>
<dbReference type="InterPro" id="IPR003856">
    <property type="entry name" value="LPS_length_determ_N"/>
</dbReference>
<dbReference type="Gene3D" id="3.40.50.300">
    <property type="entry name" value="P-loop containing nucleotide triphosphate hydrolases"/>
    <property type="match status" value="1"/>
</dbReference>
<protein>
    <recommendedName>
        <fullName evidence="11">Polysaccharide chain length determinant N-terminal domain-containing protein</fullName>
    </recommendedName>
</protein>
<dbReference type="InterPro" id="IPR050445">
    <property type="entry name" value="Bact_polysacc_biosynth/exp"/>
</dbReference>
<keyword evidence="5" id="KW-0547">Nucleotide-binding</keyword>
<evidence type="ECO:0000256" key="1">
    <source>
        <dbReference type="ARBA" id="ARBA00004651"/>
    </source>
</evidence>
<evidence type="ECO:0000313" key="12">
    <source>
        <dbReference type="EMBL" id="ORX18267.1"/>
    </source>
</evidence>
<evidence type="ECO:0000259" key="11">
    <source>
        <dbReference type="Pfam" id="PF02706"/>
    </source>
</evidence>
<evidence type="ECO:0000256" key="9">
    <source>
        <dbReference type="SAM" id="MobiDB-lite"/>
    </source>
</evidence>
<comment type="subcellular location">
    <subcellularLocation>
        <location evidence="1">Cell membrane</location>
        <topology evidence="1">Multi-pass membrane protein</topology>
    </subcellularLocation>
</comment>
<dbReference type="EMBL" id="LQQA01000005">
    <property type="protein sequence ID" value="ORX18267.1"/>
    <property type="molecule type" value="Genomic_DNA"/>
</dbReference>
<feature type="transmembrane region" description="Helical" evidence="10">
    <location>
        <begin position="175"/>
        <end position="197"/>
    </location>
</feature>
<reference evidence="12 13" key="1">
    <citation type="submission" date="2016-01" db="EMBL/GenBank/DDBJ databases">
        <title>The new phylogeny of the genus Mycobacterium.</title>
        <authorList>
            <person name="Tarcisio F."/>
            <person name="Conor M."/>
            <person name="Antonella G."/>
            <person name="Elisabetta G."/>
            <person name="Giulia F.S."/>
            <person name="Sara T."/>
            <person name="Anna F."/>
            <person name="Clotilde B."/>
            <person name="Roberto B."/>
            <person name="Veronica D.S."/>
            <person name="Fabio R."/>
            <person name="Monica P."/>
            <person name="Olivier J."/>
            <person name="Enrico T."/>
            <person name="Nicola S."/>
        </authorList>
    </citation>
    <scope>NUCLEOTIDE SEQUENCE [LARGE SCALE GENOMIC DNA]</scope>
    <source>
        <strain evidence="12 13">ATCC 700010</strain>
    </source>
</reference>
<name>A0A1X2FIR0_9MYCO</name>
<dbReference type="InterPro" id="IPR033756">
    <property type="entry name" value="YlxH/NBP35"/>
</dbReference>
<keyword evidence="6" id="KW-0067">ATP-binding</keyword>
<feature type="transmembrane region" description="Helical" evidence="10">
    <location>
        <begin position="14"/>
        <end position="34"/>
    </location>
</feature>
<feature type="compositionally biased region" description="Basic residues" evidence="9">
    <location>
        <begin position="497"/>
        <end position="507"/>
    </location>
</feature>
<dbReference type="Pfam" id="PF10609">
    <property type="entry name" value="ParA"/>
    <property type="match status" value="1"/>
</dbReference>
<feature type="region of interest" description="Disordered" evidence="9">
    <location>
        <begin position="476"/>
        <end position="507"/>
    </location>
</feature>
<keyword evidence="3" id="KW-1003">Cell membrane</keyword>
<evidence type="ECO:0000256" key="5">
    <source>
        <dbReference type="ARBA" id="ARBA00022741"/>
    </source>
</evidence>
<dbReference type="GO" id="GO:0004713">
    <property type="term" value="F:protein tyrosine kinase activity"/>
    <property type="evidence" value="ECO:0007669"/>
    <property type="project" value="TreeGrafter"/>
</dbReference>
<keyword evidence="8 10" id="KW-0472">Membrane</keyword>
<gene>
    <name evidence="12" type="ORF">AWC31_13140</name>
</gene>
<evidence type="ECO:0000256" key="7">
    <source>
        <dbReference type="ARBA" id="ARBA00022989"/>
    </source>
</evidence>
<dbReference type="Proteomes" id="UP000193964">
    <property type="component" value="Unassembled WGS sequence"/>
</dbReference>
<sequence length="507" mass="52546">MDLRAYLAILRKHLGVIVSAVVLSVAAASGMILLTEPTYKADAQIFVSTQISSGNLNQELFQGSNFSTDRVKSYSRLVTSPTVLDPVIEELSLPVSAAELASRVSAEVPLETVLIDISATADSPETAAALANSVSNSLTKVIGELESSETRGSSPVKATVVTPAVAPTSPSWPSIPLNLGVGLLAGLFIGVGLAVLLEKLNTSVKDADDIATLCDVPVLVAVAHDSSRGAATIVPAGDHGARGEAFRQLRTNLQFAAVDQTPRIIVVTSAVAGEGKSSVAGNLAAALARVGTRVCLLDGDLRRPSVAKYFHLKDGLGLSEALVGQASVDDILQPVQPGLTALTSGAVPPNPAELLSSQRFPPILAALRERFDIIVVDAPPILPAADAAVLAAHADAVLLVVHAGKTTQNQFDRALGSLGQVRARVLGVVLNMVPARALGKSRYWYAPGSYTAPAKNGSPVSTPKTVSHNGSHALAAEPIVNGKQPVRVAGGPSTNNHHTRPNNRHED</sequence>
<comment type="similarity">
    <text evidence="2">Belongs to the CpsC/CapA family.</text>
</comment>
<dbReference type="PANTHER" id="PTHR32309:SF13">
    <property type="entry name" value="FERRIC ENTEROBACTIN TRANSPORT PROTEIN FEPE"/>
    <property type="match status" value="1"/>
</dbReference>
<evidence type="ECO:0000256" key="3">
    <source>
        <dbReference type="ARBA" id="ARBA00022475"/>
    </source>
</evidence>
<dbReference type="InterPro" id="IPR005702">
    <property type="entry name" value="Wzc-like_C"/>
</dbReference>
<evidence type="ECO:0000313" key="13">
    <source>
        <dbReference type="Proteomes" id="UP000193964"/>
    </source>
</evidence>
<feature type="domain" description="Polysaccharide chain length determinant N-terminal" evidence="11">
    <location>
        <begin position="1"/>
        <end position="91"/>
    </location>
</feature>
<proteinExistence type="inferred from homology"/>
<keyword evidence="4 10" id="KW-0812">Transmembrane</keyword>
<dbReference type="RefSeq" id="WP_165765883.1">
    <property type="nucleotide sequence ID" value="NZ_JACKUA010000031.1"/>
</dbReference>
<dbReference type="NCBIfam" id="TIGR01007">
    <property type="entry name" value="eps_fam"/>
    <property type="match status" value="1"/>
</dbReference>
<evidence type="ECO:0000256" key="6">
    <source>
        <dbReference type="ARBA" id="ARBA00022840"/>
    </source>
</evidence>
<dbReference type="PANTHER" id="PTHR32309">
    <property type="entry name" value="TYROSINE-PROTEIN KINASE"/>
    <property type="match status" value="1"/>
</dbReference>
<dbReference type="CDD" id="cd05387">
    <property type="entry name" value="BY-kinase"/>
    <property type="match status" value="1"/>
</dbReference>
<dbReference type="AlphaFoldDB" id="A0A1X2FIR0"/>
<evidence type="ECO:0000256" key="4">
    <source>
        <dbReference type="ARBA" id="ARBA00022692"/>
    </source>
</evidence>
<dbReference type="GO" id="GO:0005886">
    <property type="term" value="C:plasma membrane"/>
    <property type="evidence" value="ECO:0007669"/>
    <property type="project" value="UniProtKB-SubCell"/>
</dbReference>
<keyword evidence="7 10" id="KW-1133">Transmembrane helix</keyword>
<accession>A0A1X2FIR0</accession>
<organism evidence="12 13">
    <name type="scientific">Mycolicibacterium wolinskyi</name>
    <dbReference type="NCBI Taxonomy" id="59750"/>
    <lineage>
        <taxon>Bacteria</taxon>
        <taxon>Bacillati</taxon>
        <taxon>Actinomycetota</taxon>
        <taxon>Actinomycetes</taxon>
        <taxon>Mycobacteriales</taxon>
        <taxon>Mycobacteriaceae</taxon>
        <taxon>Mycolicibacterium</taxon>
    </lineage>
</organism>
<dbReference type="GO" id="GO:0005524">
    <property type="term" value="F:ATP binding"/>
    <property type="evidence" value="ECO:0007669"/>
    <property type="project" value="UniProtKB-KW"/>
</dbReference>
<dbReference type="SUPFAM" id="SSF52540">
    <property type="entry name" value="P-loop containing nucleoside triphosphate hydrolases"/>
    <property type="match status" value="1"/>
</dbReference>